<keyword evidence="1" id="KW-1133">Transmembrane helix</keyword>
<evidence type="ECO:0000256" key="1">
    <source>
        <dbReference type="SAM" id="Phobius"/>
    </source>
</evidence>
<keyword evidence="1" id="KW-0472">Membrane</keyword>
<evidence type="ECO:0000313" key="2">
    <source>
        <dbReference type="EMBL" id="MBW82908.1"/>
    </source>
</evidence>
<name>A0A2P2INX4_RHIMU</name>
<dbReference type="AlphaFoldDB" id="A0A2P2INX4"/>
<keyword evidence="1" id="KW-0812">Transmembrane</keyword>
<proteinExistence type="predicted"/>
<evidence type="ECO:0008006" key="3">
    <source>
        <dbReference type="Google" id="ProtNLM"/>
    </source>
</evidence>
<organism evidence="2">
    <name type="scientific">Rhizophora mucronata</name>
    <name type="common">Asiatic mangrove</name>
    <dbReference type="NCBI Taxonomy" id="61149"/>
    <lineage>
        <taxon>Eukaryota</taxon>
        <taxon>Viridiplantae</taxon>
        <taxon>Streptophyta</taxon>
        <taxon>Embryophyta</taxon>
        <taxon>Tracheophyta</taxon>
        <taxon>Spermatophyta</taxon>
        <taxon>Magnoliopsida</taxon>
        <taxon>eudicotyledons</taxon>
        <taxon>Gunneridae</taxon>
        <taxon>Pentapetalae</taxon>
        <taxon>rosids</taxon>
        <taxon>fabids</taxon>
        <taxon>Malpighiales</taxon>
        <taxon>Rhizophoraceae</taxon>
        <taxon>Rhizophora</taxon>
    </lineage>
</organism>
<feature type="transmembrane region" description="Helical" evidence="1">
    <location>
        <begin position="6"/>
        <end position="27"/>
    </location>
</feature>
<sequence>MGSKEIHSWLQFVLPFLFVAFFCIIVIHGPCKPSTPFLSFFY</sequence>
<protein>
    <recommendedName>
        <fullName evidence="3">Transmembrane protein</fullName>
    </recommendedName>
</protein>
<reference evidence="2" key="1">
    <citation type="submission" date="2018-02" db="EMBL/GenBank/DDBJ databases">
        <title>Rhizophora mucronata_Transcriptome.</title>
        <authorList>
            <person name="Meera S.P."/>
            <person name="Sreeshan A."/>
            <person name="Augustine A."/>
        </authorList>
    </citation>
    <scope>NUCLEOTIDE SEQUENCE</scope>
    <source>
        <tissue evidence="2">Leaf</tissue>
    </source>
</reference>
<dbReference type="EMBL" id="GGEC01002425">
    <property type="protein sequence ID" value="MBW82908.1"/>
    <property type="molecule type" value="Transcribed_RNA"/>
</dbReference>
<accession>A0A2P2INX4</accession>